<feature type="domain" description="Cyclic nucleotide-binding" evidence="4">
    <location>
        <begin position="14"/>
        <end position="134"/>
    </location>
</feature>
<proteinExistence type="predicted"/>
<dbReference type="Pfam" id="PF00027">
    <property type="entry name" value="cNMP_binding"/>
    <property type="match status" value="1"/>
</dbReference>
<dbReference type="InterPro" id="IPR036390">
    <property type="entry name" value="WH_DNA-bd_sf"/>
</dbReference>
<dbReference type="EMBL" id="DTGT01000373">
    <property type="protein sequence ID" value="HGH61904.1"/>
    <property type="molecule type" value="Genomic_DNA"/>
</dbReference>
<organism evidence="6">
    <name type="scientific">Desulfomonile tiedjei</name>
    <dbReference type="NCBI Taxonomy" id="2358"/>
    <lineage>
        <taxon>Bacteria</taxon>
        <taxon>Pseudomonadati</taxon>
        <taxon>Thermodesulfobacteriota</taxon>
        <taxon>Desulfomonilia</taxon>
        <taxon>Desulfomonilales</taxon>
        <taxon>Desulfomonilaceae</taxon>
        <taxon>Desulfomonile</taxon>
    </lineage>
</organism>
<evidence type="ECO:0000256" key="3">
    <source>
        <dbReference type="ARBA" id="ARBA00023163"/>
    </source>
</evidence>
<dbReference type="InterPro" id="IPR000595">
    <property type="entry name" value="cNMP-bd_dom"/>
</dbReference>
<dbReference type="InterPro" id="IPR012318">
    <property type="entry name" value="HTH_CRP"/>
</dbReference>
<dbReference type="InterPro" id="IPR050397">
    <property type="entry name" value="Env_Response_Regulators"/>
</dbReference>
<feature type="domain" description="HTH crp-type" evidence="5">
    <location>
        <begin position="148"/>
        <end position="217"/>
    </location>
</feature>
<dbReference type="SUPFAM" id="SSF46785">
    <property type="entry name" value="Winged helix' DNA-binding domain"/>
    <property type="match status" value="1"/>
</dbReference>
<accession>A0A7C4ATE0</accession>
<gene>
    <name evidence="6" type="ORF">ENV54_11480</name>
</gene>
<reference evidence="6" key="1">
    <citation type="journal article" date="2020" name="mSystems">
        <title>Genome- and Community-Level Interaction Insights into Carbon Utilization and Element Cycling Functions of Hydrothermarchaeota in Hydrothermal Sediment.</title>
        <authorList>
            <person name="Zhou Z."/>
            <person name="Liu Y."/>
            <person name="Xu W."/>
            <person name="Pan J."/>
            <person name="Luo Z.H."/>
            <person name="Li M."/>
        </authorList>
    </citation>
    <scope>NUCLEOTIDE SEQUENCE [LARGE SCALE GENOMIC DNA]</scope>
    <source>
        <strain evidence="6">SpSt-769</strain>
    </source>
</reference>
<name>A0A7C4ATE0_9BACT</name>
<evidence type="ECO:0000259" key="5">
    <source>
        <dbReference type="PROSITE" id="PS51063"/>
    </source>
</evidence>
<keyword evidence="1" id="KW-0805">Transcription regulation</keyword>
<sequence length="229" mass="25393">MTKRLAEQIGAIPMFEGLPAEDREALALIALQKRFGKGETIFSEGDVANGFYVVDRGKVKIYKISFEGKEQIIHIFGPGEPFGEVPMFEGKHFPAHAVAMEESSVIFFPRSSFVHLIQTNPSLALNMLAVLSRRLRGLTVMVEDLSLREVPARLASHLLYLSNSQRGAQQFKLDLPKGQLAGLLGTIPETMSRIISKMVKNGFIQIEGSVITILDRDALVELSQGERRL</sequence>
<dbReference type="PROSITE" id="PS51063">
    <property type="entry name" value="HTH_CRP_2"/>
    <property type="match status" value="1"/>
</dbReference>
<keyword evidence="3" id="KW-0804">Transcription</keyword>
<dbReference type="PROSITE" id="PS50042">
    <property type="entry name" value="CNMP_BINDING_3"/>
    <property type="match status" value="1"/>
</dbReference>
<dbReference type="PANTHER" id="PTHR24567">
    <property type="entry name" value="CRP FAMILY TRANSCRIPTIONAL REGULATORY PROTEIN"/>
    <property type="match status" value="1"/>
</dbReference>
<dbReference type="CDD" id="cd00038">
    <property type="entry name" value="CAP_ED"/>
    <property type="match status" value="1"/>
</dbReference>
<evidence type="ECO:0000259" key="4">
    <source>
        <dbReference type="PROSITE" id="PS50042"/>
    </source>
</evidence>
<dbReference type="SMART" id="SM00100">
    <property type="entry name" value="cNMP"/>
    <property type="match status" value="1"/>
</dbReference>
<evidence type="ECO:0000313" key="6">
    <source>
        <dbReference type="EMBL" id="HGH61904.1"/>
    </source>
</evidence>
<dbReference type="InterPro" id="IPR014710">
    <property type="entry name" value="RmlC-like_jellyroll"/>
</dbReference>
<comment type="caution">
    <text evidence="6">The sequence shown here is derived from an EMBL/GenBank/DDBJ whole genome shotgun (WGS) entry which is preliminary data.</text>
</comment>
<dbReference type="GO" id="GO:0003700">
    <property type="term" value="F:DNA-binding transcription factor activity"/>
    <property type="evidence" value="ECO:0007669"/>
    <property type="project" value="TreeGrafter"/>
</dbReference>
<protein>
    <submittedName>
        <fullName evidence="6">Crp/Fnr family transcriptional regulator</fullName>
    </submittedName>
</protein>
<dbReference type="Gene3D" id="1.10.10.10">
    <property type="entry name" value="Winged helix-like DNA-binding domain superfamily/Winged helix DNA-binding domain"/>
    <property type="match status" value="1"/>
</dbReference>
<dbReference type="InterPro" id="IPR018490">
    <property type="entry name" value="cNMP-bd_dom_sf"/>
</dbReference>
<dbReference type="AlphaFoldDB" id="A0A7C4ATE0"/>
<dbReference type="SUPFAM" id="SSF51206">
    <property type="entry name" value="cAMP-binding domain-like"/>
    <property type="match status" value="1"/>
</dbReference>
<evidence type="ECO:0000256" key="1">
    <source>
        <dbReference type="ARBA" id="ARBA00023015"/>
    </source>
</evidence>
<dbReference type="Gene3D" id="2.60.120.10">
    <property type="entry name" value="Jelly Rolls"/>
    <property type="match status" value="1"/>
</dbReference>
<dbReference type="InterPro" id="IPR036388">
    <property type="entry name" value="WH-like_DNA-bd_sf"/>
</dbReference>
<dbReference type="GO" id="GO:0005829">
    <property type="term" value="C:cytosol"/>
    <property type="evidence" value="ECO:0007669"/>
    <property type="project" value="TreeGrafter"/>
</dbReference>
<dbReference type="SMART" id="SM00419">
    <property type="entry name" value="HTH_CRP"/>
    <property type="match status" value="1"/>
</dbReference>
<dbReference type="PANTHER" id="PTHR24567:SF74">
    <property type="entry name" value="HTH-TYPE TRANSCRIPTIONAL REGULATOR ARCR"/>
    <property type="match status" value="1"/>
</dbReference>
<dbReference type="Pfam" id="PF13545">
    <property type="entry name" value="HTH_Crp_2"/>
    <property type="match status" value="1"/>
</dbReference>
<dbReference type="GO" id="GO:0003677">
    <property type="term" value="F:DNA binding"/>
    <property type="evidence" value="ECO:0007669"/>
    <property type="project" value="UniProtKB-KW"/>
</dbReference>
<evidence type="ECO:0000256" key="2">
    <source>
        <dbReference type="ARBA" id="ARBA00023125"/>
    </source>
</evidence>
<keyword evidence="2" id="KW-0238">DNA-binding</keyword>